<organism evidence="1 2">
    <name type="scientific">Drosophila kikkawai</name>
    <name type="common">Fruit fly</name>
    <dbReference type="NCBI Taxonomy" id="30033"/>
    <lineage>
        <taxon>Eukaryota</taxon>
        <taxon>Metazoa</taxon>
        <taxon>Ecdysozoa</taxon>
        <taxon>Arthropoda</taxon>
        <taxon>Hexapoda</taxon>
        <taxon>Insecta</taxon>
        <taxon>Pterygota</taxon>
        <taxon>Neoptera</taxon>
        <taxon>Endopterygota</taxon>
        <taxon>Diptera</taxon>
        <taxon>Brachycera</taxon>
        <taxon>Muscomorpha</taxon>
        <taxon>Ephydroidea</taxon>
        <taxon>Drosophilidae</taxon>
        <taxon>Drosophila</taxon>
        <taxon>Sophophora</taxon>
    </lineage>
</organism>
<keyword evidence="1" id="KW-1185">Reference proteome</keyword>
<protein>
    <submittedName>
        <fullName evidence="2">Uncharacterized protein</fullName>
    </submittedName>
</protein>
<proteinExistence type="predicted"/>
<evidence type="ECO:0000313" key="1">
    <source>
        <dbReference type="Proteomes" id="UP001652661"/>
    </source>
</evidence>
<evidence type="ECO:0000313" key="2">
    <source>
        <dbReference type="RefSeq" id="XP_070143055.1"/>
    </source>
</evidence>
<dbReference type="RefSeq" id="XP_070143055.1">
    <property type="nucleotide sequence ID" value="XM_070286954.1"/>
</dbReference>
<accession>A0ABM4GK12</accession>
<name>A0ABM4GK12_DROKI</name>
<sequence length="450" mass="52612">METLPKYMHGFWRIALCSNNQKILMDFYRKFYKVDTSLLQKGASLEEMQAHLLERLDCQTSEDTSFLKARCVDLFTSNLDSWRQLEELNLDLPKLMEQGTEVTISALVRLLEKHEKRIKDQKILSALIPRLRLFDDINNVLDYAYRNLTEKEYESFITNLMVQKRLDRLPDRKLSISLYLQLLLHGEPTTGLARIEADFAYNLFRVVELNAKIRYSAIRNLNKFGNIETKCKIFKELLKMNEKLSMEHPHYTENSEVHRQKLRIAFALIKIFEYCDDPPSLRTLLLPSDHLGINLMHEFLIGTCVESIDWVLKALPSLQPRQQESYLSIAYIFIFKNLVKLNEDKKLSEMFTSLLPLTMGSCYEVRTLAQIILHRLALECELNSIHIPVAESLISSVETLLGKKLYELQSEPRLILAEIYFMNLFLILYGIKLEMLARLLDPENWCHPPS</sequence>
<dbReference type="Proteomes" id="UP001652661">
    <property type="component" value="Chromosome 3R"/>
</dbReference>
<reference evidence="2" key="1">
    <citation type="submission" date="2025-08" db="UniProtKB">
        <authorList>
            <consortium name="RefSeq"/>
        </authorList>
    </citation>
    <scope>IDENTIFICATION</scope>
    <source>
        <strain evidence="2">14028-0561.14</strain>
        <tissue evidence="2">Whole fly</tissue>
    </source>
</reference>
<dbReference type="GeneID" id="108077682"/>
<gene>
    <name evidence="2" type="primary">LOC108077682</name>
</gene>